<organism evidence="4 5">
    <name type="scientific">Pontiella sulfatireligans</name>
    <dbReference type="NCBI Taxonomy" id="2750658"/>
    <lineage>
        <taxon>Bacteria</taxon>
        <taxon>Pseudomonadati</taxon>
        <taxon>Kiritimatiellota</taxon>
        <taxon>Kiritimatiellia</taxon>
        <taxon>Kiritimatiellales</taxon>
        <taxon>Pontiellaceae</taxon>
        <taxon>Pontiella</taxon>
    </lineage>
</organism>
<dbReference type="Pfam" id="PF00359">
    <property type="entry name" value="PTS_EIIA_2"/>
    <property type="match status" value="1"/>
</dbReference>
<dbReference type="GO" id="GO:0016740">
    <property type="term" value="F:transferase activity"/>
    <property type="evidence" value="ECO:0007669"/>
    <property type="project" value="UniProtKB-KW"/>
</dbReference>
<protein>
    <submittedName>
        <fullName evidence="4">PTS system fructose-specific EIIABC component</fullName>
    </submittedName>
</protein>
<gene>
    <name evidence="4" type="primary">fruA_3</name>
    <name evidence="4" type="ORF">SCARR_04603</name>
</gene>
<dbReference type="SUPFAM" id="SSF55804">
    <property type="entry name" value="Phoshotransferase/anion transport protein"/>
    <property type="match status" value="1"/>
</dbReference>
<dbReference type="EMBL" id="CAAHFH010000002">
    <property type="protein sequence ID" value="VGO22519.1"/>
    <property type="molecule type" value="Genomic_DNA"/>
</dbReference>
<feature type="domain" description="PTS EIIA type-2" evidence="3">
    <location>
        <begin position="5"/>
        <end position="149"/>
    </location>
</feature>
<dbReference type="PROSITE" id="PS51094">
    <property type="entry name" value="PTS_EIIA_TYPE_2"/>
    <property type="match status" value="1"/>
</dbReference>
<dbReference type="InterPro" id="IPR016152">
    <property type="entry name" value="PTrfase/Anion_transptr"/>
</dbReference>
<dbReference type="PANTHER" id="PTHR47738">
    <property type="entry name" value="PTS SYSTEM FRUCTOSE-LIKE EIIA COMPONENT-RELATED"/>
    <property type="match status" value="1"/>
</dbReference>
<evidence type="ECO:0000256" key="2">
    <source>
        <dbReference type="ARBA" id="ARBA00022679"/>
    </source>
</evidence>
<dbReference type="FunFam" id="3.40.930.10:FF:000009">
    <property type="entry name" value="PTS system, fructose specific IIABC component"/>
    <property type="match status" value="1"/>
</dbReference>
<comment type="subcellular location">
    <subcellularLocation>
        <location evidence="1">Cytoplasm</location>
    </subcellularLocation>
</comment>
<keyword evidence="2" id="KW-0808">Transferase</keyword>
<evidence type="ECO:0000259" key="3">
    <source>
        <dbReference type="PROSITE" id="PS51094"/>
    </source>
</evidence>
<reference evidence="4 5" key="1">
    <citation type="submission" date="2019-04" db="EMBL/GenBank/DDBJ databases">
        <authorList>
            <person name="Van Vliet M D."/>
        </authorList>
    </citation>
    <scope>NUCLEOTIDE SEQUENCE [LARGE SCALE GENOMIC DNA]</scope>
    <source>
        <strain evidence="4 5">F21</strain>
    </source>
</reference>
<dbReference type="Proteomes" id="UP000346198">
    <property type="component" value="Unassembled WGS sequence"/>
</dbReference>
<dbReference type="GO" id="GO:0005737">
    <property type="term" value="C:cytoplasm"/>
    <property type="evidence" value="ECO:0007669"/>
    <property type="project" value="UniProtKB-SubCell"/>
</dbReference>
<accession>A0A6C2UQZ6</accession>
<keyword evidence="5" id="KW-1185">Reference proteome</keyword>
<name>A0A6C2UQZ6_9BACT</name>
<dbReference type="PANTHER" id="PTHR47738:SF2">
    <property type="entry name" value="PTS SYSTEM FRUCTOSE-LIKE EIIA COMPONENT"/>
    <property type="match status" value="1"/>
</dbReference>
<evidence type="ECO:0000313" key="4">
    <source>
        <dbReference type="EMBL" id="VGO22519.1"/>
    </source>
</evidence>
<dbReference type="RefSeq" id="WP_136063916.1">
    <property type="nucleotide sequence ID" value="NZ_CAAHFH010000002.1"/>
</dbReference>
<evidence type="ECO:0000313" key="5">
    <source>
        <dbReference type="Proteomes" id="UP000346198"/>
    </source>
</evidence>
<dbReference type="AlphaFoldDB" id="A0A6C2UQZ6"/>
<evidence type="ECO:0000256" key="1">
    <source>
        <dbReference type="ARBA" id="ARBA00004496"/>
    </source>
</evidence>
<dbReference type="InterPro" id="IPR002178">
    <property type="entry name" value="PTS_EIIA_type-2_dom"/>
</dbReference>
<dbReference type="InterPro" id="IPR051541">
    <property type="entry name" value="PTS_SugarTrans_NitroReg"/>
</dbReference>
<proteinExistence type="predicted"/>
<dbReference type="Gene3D" id="3.40.930.10">
    <property type="entry name" value="Mannitol-specific EII, Chain A"/>
    <property type="match status" value="1"/>
</dbReference>
<dbReference type="CDD" id="cd00211">
    <property type="entry name" value="PTS_IIA_fru"/>
    <property type="match status" value="1"/>
</dbReference>
<sequence length="149" mass="16221">MNLKKVLSPDTVWVDLKADSKQGIIEEMIDRLLAAGKINDREAVLTAVLEREAKMSTGMQNGVAIPHGKTDSVKSLVAAVGLNKSGVNFDSMDGAPCTIFIMTLSPTKRTGPHIQFLAEVSRLISQPAEREKLLACTTHGEIYETLTRK</sequence>